<name>A0A0J7LEN2_9FLAO</name>
<sequence length="236" mass="26900">MKQRIAIIISAIFLVSCNKGKSKLNQENITNSKTENSCKCFDGIGSSKNDEPILTYTFENNKSVSVCGFVDKEMQEQGIIISEFNIFDCETGKSFAEYGALKICKIVENKNELKILELRYLPIGKDWNWELIEIGEQTIKPIENQLKTSELKPKIQNFAIDKKQADEFLNSLKPNEGFNSDWELIIGKLEALSTIGNEKAWNILKDLENFTGQKFDGALAETWKESVESVKWIRKI</sequence>
<dbReference type="PATRIC" id="fig|1304281.5.peg.3238"/>
<gene>
    <name evidence="1" type="ORF">ACM44_14795</name>
</gene>
<dbReference type="AlphaFoldDB" id="A0A0J7LEN2"/>
<accession>A0A0J7LEN2</accession>
<protein>
    <recommendedName>
        <fullName evidence="3">Lipoprotein</fullName>
    </recommendedName>
</protein>
<dbReference type="OrthoDB" id="1347096at2"/>
<dbReference type="RefSeq" id="WP_048500834.1">
    <property type="nucleotide sequence ID" value="NZ_LFNG01000059.1"/>
</dbReference>
<dbReference type="EMBL" id="LFNG01000059">
    <property type="protein sequence ID" value="KMQ67365.1"/>
    <property type="molecule type" value="Genomic_DNA"/>
</dbReference>
<dbReference type="Proteomes" id="UP000035900">
    <property type="component" value="Unassembled WGS sequence"/>
</dbReference>
<dbReference type="PROSITE" id="PS51257">
    <property type="entry name" value="PROKAR_LIPOPROTEIN"/>
    <property type="match status" value="1"/>
</dbReference>
<evidence type="ECO:0000313" key="1">
    <source>
        <dbReference type="EMBL" id="KMQ67365.1"/>
    </source>
</evidence>
<evidence type="ECO:0008006" key="3">
    <source>
        <dbReference type="Google" id="ProtNLM"/>
    </source>
</evidence>
<reference evidence="1 2" key="1">
    <citation type="journal article" date="2004" name="Int. J. Syst. Evol. Microbiol.">
        <title>Kaistella koreensis gen. nov., sp. nov., a novel member of the Chryseobacterium-Bergeyella-Riemerella branch.</title>
        <authorList>
            <person name="Kim M.K."/>
            <person name="Im W.T."/>
            <person name="Shin Y.K."/>
            <person name="Lim J.H."/>
            <person name="Kim S.H."/>
            <person name="Lee B.C."/>
            <person name="Park M.Y."/>
            <person name="Lee K.Y."/>
            <person name="Lee S.T."/>
        </authorList>
    </citation>
    <scope>NUCLEOTIDE SEQUENCE [LARGE SCALE GENOMIC DNA]</scope>
    <source>
        <strain evidence="1 2">CCUG 49689</strain>
    </source>
</reference>
<keyword evidence="2" id="KW-1185">Reference proteome</keyword>
<organism evidence="1 2">
    <name type="scientific">Chryseobacterium koreense CCUG 49689</name>
    <dbReference type="NCBI Taxonomy" id="1304281"/>
    <lineage>
        <taxon>Bacteria</taxon>
        <taxon>Pseudomonadati</taxon>
        <taxon>Bacteroidota</taxon>
        <taxon>Flavobacteriia</taxon>
        <taxon>Flavobacteriales</taxon>
        <taxon>Weeksellaceae</taxon>
        <taxon>Chryseobacterium group</taxon>
        <taxon>Chryseobacterium</taxon>
    </lineage>
</organism>
<proteinExistence type="predicted"/>
<evidence type="ECO:0000313" key="2">
    <source>
        <dbReference type="Proteomes" id="UP000035900"/>
    </source>
</evidence>
<comment type="caution">
    <text evidence="1">The sequence shown here is derived from an EMBL/GenBank/DDBJ whole genome shotgun (WGS) entry which is preliminary data.</text>
</comment>